<dbReference type="AlphaFoldDB" id="A0A9W5ATB4"/>
<proteinExistence type="predicted"/>
<sequence length="39" mass="4566">MKIIDFTISLVFKGIVLIWKVLEWLLTMLLYLATLGGRR</sequence>
<dbReference type="EMBL" id="FAUW01000003">
    <property type="protein sequence ID" value="CUU83330.1"/>
    <property type="molecule type" value="Genomic_DNA"/>
</dbReference>
<keyword evidence="1" id="KW-1133">Transmembrane helix</keyword>
<gene>
    <name evidence="2" type="ORF">ERS739220_01420</name>
</gene>
<evidence type="ECO:0000313" key="2">
    <source>
        <dbReference type="EMBL" id="CUU83330.1"/>
    </source>
</evidence>
<organism evidence="2 3">
    <name type="scientific">Campylobacter hyointestinalis subsp. hyointestinalis</name>
    <dbReference type="NCBI Taxonomy" id="91352"/>
    <lineage>
        <taxon>Bacteria</taxon>
        <taxon>Pseudomonadati</taxon>
        <taxon>Campylobacterota</taxon>
        <taxon>Epsilonproteobacteria</taxon>
        <taxon>Campylobacterales</taxon>
        <taxon>Campylobacteraceae</taxon>
        <taxon>Campylobacter</taxon>
    </lineage>
</organism>
<feature type="transmembrane region" description="Helical" evidence="1">
    <location>
        <begin position="6"/>
        <end position="33"/>
    </location>
</feature>
<reference evidence="2 3" key="1">
    <citation type="submission" date="2015-11" db="EMBL/GenBank/DDBJ databases">
        <authorList>
            <consortium name="Pathogen Informatics"/>
        </authorList>
    </citation>
    <scope>NUCLEOTIDE SEQUENCE [LARGE SCALE GENOMIC DNA]</scope>
    <source>
        <strain evidence="2 3">006A-0191</strain>
    </source>
</reference>
<name>A0A9W5ATB4_CAMHY</name>
<evidence type="ECO:0000313" key="3">
    <source>
        <dbReference type="Proteomes" id="UP000052257"/>
    </source>
</evidence>
<evidence type="ECO:0000256" key="1">
    <source>
        <dbReference type="SAM" id="Phobius"/>
    </source>
</evidence>
<keyword evidence="1" id="KW-0812">Transmembrane</keyword>
<comment type="caution">
    <text evidence="2">The sequence shown here is derived from an EMBL/GenBank/DDBJ whole genome shotgun (WGS) entry which is preliminary data.</text>
</comment>
<accession>A0A9W5ATB4</accession>
<protein>
    <submittedName>
        <fullName evidence="2">Uncharacterized protein</fullName>
    </submittedName>
</protein>
<keyword evidence="1" id="KW-0472">Membrane</keyword>
<dbReference type="Proteomes" id="UP000052257">
    <property type="component" value="Unassembled WGS sequence"/>
</dbReference>